<gene>
    <name evidence="1" type="ORF">BRADI_2g33945v3</name>
</gene>
<evidence type="ECO:0000313" key="3">
    <source>
        <dbReference type="Proteomes" id="UP000008810"/>
    </source>
</evidence>
<name>A0A2K2DBQ1_BRADI</name>
<dbReference type="AlphaFoldDB" id="A0A2K2DBQ1"/>
<reference evidence="1" key="2">
    <citation type="submission" date="2017-06" db="EMBL/GenBank/DDBJ databases">
        <title>WGS assembly of Brachypodium distachyon.</title>
        <authorList>
            <consortium name="The International Brachypodium Initiative"/>
            <person name="Lucas S."/>
            <person name="Harmon-Smith M."/>
            <person name="Lail K."/>
            <person name="Tice H."/>
            <person name="Grimwood J."/>
            <person name="Bruce D."/>
            <person name="Barry K."/>
            <person name="Shu S."/>
            <person name="Lindquist E."/>
            <person name="Wang M."/>
            <person name="Pitluck S."/>
            <person name="Vogel J.P."/>
            <person name="Garvin D.F."/>
            <person name="Mockler T.C."/>
            <person name="Schmutz J."/>
            <person name="Rokhsar D."/>
            <person name="Bevan M.W."/>
        </authorList>
    </citation>
    <scope>NUCLEOTIDE SEQUENCE</scope>
    <source>
        <strain evidence="1">Bd21</strain>
    </source>
</reference>
<dbReference type="EnsemblPlants" id="PNT71698">
    <property type="protein sequence ID" value="PNT71698"/>
    <property type="gene ID" value="BRADI_2g33945v3"/>
</dbReference>
<dbReference type="Gramene" id="PNT71698">
    <property type="protein sequence ID" value="PNT71698"/>
    <property type="gene ID" value="BRADI_2g33945v3"/>
</dbReference>
<dbReference type="EMBL" id="CM000881">
    <property type="protein sequence ID" value="PNT71698.1"/>
    <property type="molecule type" value="Genomic_DNA"/>
</dbReference>
<proteinExistence type="predicted"/>
<reference evidence="2" key="3">
    <citation type="submission" date="2018-08" db="UniProtKB">
        <authorList>
            <consortium name="EnsemblPlants"/>
        </authorList>
    </citation>
    <scope>IDENTIFICATION</scope>
    <source>
        <strain evidence="2">cv. Bd21</strain>
    </source>
</reference>
<keyword evidence="3" id="KW-1185">Reference proteome</keyword>
<dbReference type="InParanoid" id="A0A2K2DBQ1"/>
<sequence>MIEEEDNGQKSLPGHSTNYIQMQEIFKKELNSIFHSAKRRCMPADTFSSLSFAFCIRLHCNNRRHFASCNSLKKPSVEVIWNEMQTGSGY</sequence>
<accession>A0A2K2DBQ1</accession>
<dbReference type="Proteomes" id="UP000008810">
    <property type="component" value="Chromosome 2"/>
</dbReference>
<reference evidence="1 2" key="1">
    <citation type="journal article" date="2010" name="Nature">
        <title>Genome sequencing and analysis of the model grass Brachypodium distachyon.</title>
        <authorList>
            <consortium name="International Brachypodium Initiative"/>
        </authorList>
    </citation>
    <scope>NUCLEOTIDE SEQUENCE [LARGE SCALE GENOMIC DNA]</scope>
    <source>
        <strain evidence="1 2">Bd21</strain>
    </source>
</reference>
<evidence type="ECO:0000313" key="2">
    <source>
        <dbReference type="EnsemblPlants" id="PNT71698"/>
    </source>
</evidence>
<evidence type="ECO:0000313" key="1">
    <source>
        <dbReference type="EMBL" id="PNT71698.1"/>
    </source>
</evidence>
<organism evidence="1">
    <name type="scientific">Brachypodium distachyon</name>
    <name type="common">Purple false brome</name>
    <name type="synonym">Trachynia distachya</name>
    <dbReference type="NCBI Taxonomy" id="15368"/>
    <lineage>
        <taxon>Eukaryota</taxon>
        <taxon>Viridiplantae</taxon>
        <taxon>Streptophyta</taxon>
        <taxon>Embryophyta</taxon>
        <taxon>Tracheophyta</taxon>
        <taxon>Spermatophyta</taxon>
        <taxon>Magnoliopsida</taxon>
        <taxon>Liliopsida</taxon>
        <taxon>Poales</taxon>
        <taxon>Poaceae</taxon>
        <taxon>BOP clade</taxon>
        <taxon>Pooideae</taxon>
        <taxon>Stipodae</taxon>
        <taxon>Brachypodieae</taxon>
        <taxon>Brachypodium</taxon>
    </lineage>
</organism>
<protein>
    <submittedName>
        <fullName evidence="1 2">Uncharacterized protein</fullName>
    </submittedName>
</protein>